<dbReference type="EMBL" id="JQGA01000609">
    <property type="protein sequence ID" value="KGO74522.1"/>
    <property type="molecule type" value="Genomic_DNA"/>
</dbReference>
<dbReference type="OrthoDB" id="4363131at2759"/>
<organism evidence="2 3">
    <name type="scientific">Penicillium italicum</name>
    <name type="common">Blue mold</name>
    <dbReference type="NCBI Taxonomy" id="40296"/>
    <lineage>
        <taxon>Eukaryota</taxon>
        <taxon>Fungi</taxon>
        <taxon>Dikarya</taxon>
        <taxon>Ascomycota</taxon>
        <taxon>Pezizomycotina</taxon>
        <taxon>Eurotiomycetes</taxon>
        <taxon>Eurotiomycetidae</taxon>
        <taxon>Eurotiales</taxon>
        <taxon>Aspergillaceae</taxon>
        <taxon>Penicillium</taxon>
    </lineage>
</organism>
<gene>
    <name evidence="2" type="ORF">PITC_099140</name>
</gene>
<accession>A0A0A2L363</accession>
<evidence type="ECO:0000313" key="3">
    <source>
        <dbReference type="Proteomes" id="UP000030104"/>
    </source>
</evidence>
<feature type="compositionally biased region" description="Acidic residues" evidence="1">
    <location>
        <begin position="133"/>
        <end position="154"/>
    </location>
</feature>
<dbReference type="HOGENOM" id="CLU_1300076_0_0_1"/>
<dbReference type="STRING" id="40296.A0A0A2L363"/>
<protein>
    <submittedName>
        <fullName evidence="2">Uncharacterized protein</fullName>
    </submittedName>
</protein>
<sequence>MSDETYLPPSFGEDSVHETPTNLFSSGIINTIQTVNIPPGSGVVNLTQIIPISSGSVSFIISSGSGVVSATQTITRSFGSGAGIIPQTVTNPFVSGRGTPSQTTENPFRPTPVDDDAPRTPNGGLTNGHSRESDEEANEDEDTDENEDSDEEDPYNLSDGEQNNGAYFDAVGLEADLDEA</sequence>
<keyword evidence="3" id="KW-1185">Reference proteome</keyword>
<evidence type="ECO:0000256" key="1">
    <source>
        <dbReference type="SAM" id="MobiDB-lite"/>
    </source>
</evidence>
<dbReference type="PhylomeDB" id="A0A0A2L363"/>
<reference evidence="2 3" key="1">
    <citation type="journal article" date="2015" name="Mol. Plant Microbe Interact.">
        <title>Genome, transcriptome, and functional analyses of Penicillium expansum provide new insights into secondary metabolism and pathogenicity.</title>
        <authorList>
            <person name="Ballester A.R."/>
            <person name="Marcet-Houben M."/>
            <person name="Levin E."/>
            <person name="Sela N."/>
            <person name="Selma-Lazaro C."/>
            <person name="Carmona L."/>
            <person name="Wisniewski M."/>
            <person name="Droby S."/>
            <person name="Gonzalez-Candelas L."/>
            <person name="Gabaldon T."/>
        </authorList>
    </citation>
    <scope>NUCLEOTIDE SEQUENCE [LARGE SCALE GENOMIC DNA]</scope>
    <source>
        <strain evidence="2 3">PHI-1</strain>
    </source>
</reference>
<feature type="compositionally biased region" description="Polar residues" evidence="1">
    <location>
        <begin position="87"/>
        <end position="106"/>
    </location>
</feature>
<evidence type="ECO:0000313" key="2">
    <source>
        <dbReference type="EMBL" id="KGO74522.1"/>
    </source>
</evidence>
<feature type="region of interest" description="Disordered" evidence="1">
    <location>
        <begin position="80"/>
        <end position="180"/>
    </location>
</feature>
<proteinExistence type="predicted"/>
<comment type="caution">
    <text evidence="2">The sequence shown here is derived from an EMBL/GenBank/DDBJ whole genome shotgun (WGS) entry which is preliminary data.</text>
</comment>
<dbReference type="AlphaFoldDB" id="A0A0A2L363"/>
<name>A0A0A2L363_PENIT</name>
<dbReference type="OMA" id="ATNPFHS"/>
<dbReference type="Proteomes" id="UP000030104">
    <property type="component" value="Unassembled WGS sequence"/>
</dbReference>